<dbReference type="AlphaFoldDB" id="D1YY11"/>
<dbReference type="Gene3D" id="3.50.40.10">
    <property type="entry name" value="Phenylalanyl-trna Synthetase, Chain B, domain 3"/>
    <property type="match status" value="1"/>
</dbReference>
<proteinExistence type="predicted"/>
<dbReference type="SUPFAM" id="SSF56037">
    <property type="entry name" value="PheT/TilS domain"/>
    <property type="match status" value="1"/>
</dbReference>
<dbReference type="EMBL" id="AP011532">
    <property type="protein sequence ID" value="BAI61333.1"/>
    <property type="molecule type" value="Genomic_DNA"/>
</dbReference>
<dbReference type="PANTHER" id="PTHR39209">
    <property type="match status" value="1"/>
</dbReference>
<dbReference type="Pfam" id="PF03483">
    <property type="entry name" value="B3_4"/>
    <property type="match status" value="1"/>
</dbReference>
<reference evidence="2 3" key="2">
    <citation type="journal article" date="2008" name="Int. J. Syst. Evol. Microbiol.">
        <title>Methanocella paludicola gen. nov., sp. nov., a methane-producing archaeon, the first isolate of the lineage 'Rice Cluster I', and proposal of the new archaeal order Methanocellales ord. nov.</title>
        <authorList>
            <person name="Sakai S."/>
            <person name="Imachi H."/>
            <person name="Hanada S."/>
            <person name="Ohashi A."/>
            <person name="Harada H."/>
            <person name="Kamagata Y."/>
        </authorList>
    </citation>
    <scope>NUCLEOTIDE SEQUENCE [LARGE SCALE GENOMIC DNA]</scope>
    <source>
        <strain evidence="3">DSM 17711 / JCM 13418 / NBRC 101707 / SANAE</strain>
    </source>
</reference>
<dbReference type="InterPro" id="IPR005146">
    <property type="entry name" value="B3/B4_tRNA-bd"/>
</dbReference>
<evidence type="ECO:0000313" key="2">
    <source>
        <dbReference type="EMBL" id="BAI61333.1"/>
    </source>
</evidence>
<dbReference type="InParanoid" id="D1YY11"/>
<dbReference type="Proteomes" id="UP000001882">
    <property type="component" value="Chromosome"/>
</dbReference>
<gene>
    <name evidence="2" type="ordered locus">MCP_1261</name>
</gene>
<dbReference type="GO" id="GO:0004826">
    <property type="term" value="F:phenylalanine-tRNA ligase activity"/>
    <property type="evidence" value="ECO:0007669"/>
    <property type="project" value="InterPro"/>
</dbReference>
<reference evidence="2 3" key="1">
    <citation type="journal article" date="2007" name="Appl. Environ. Microbiol.">
        <title>Isolation of key methanogens for global methane emission from rice paddy fields: a novel isolate affiliated with the clone cluster rice cluster I.</title>
        <authorList>
            <person name="Sakai S."/>
            <person name="Imachi H."/>
            <person name="Sekiguchi Y."/>
            <person name="Ohashi A."/>
            <person name="Harada H."/>
            <person name="Kamagata Y."/>
        </authorList>
    </citation>
    <scope>NUCLEOTIDE SEQUENCE [LARGE SCALE GENOMIC DNA]</scope>
    <source>
        <strain evidence="3">DSM 17711 / JCM 13418 / NBRC 101707 / SANAE</strain>
    </source>
</reference>
<sequence length="228" mass="24876">MEYAFMEFSAAVLEKFPGICVVEGDITSVSITAENLGLEALKVDVARTIGSQYTLEKVKDDPVFRAYRDFFWSVGIDPTKTRPASEALVRRLLSGGKLPKINTAVDAYNLASALSGVPIAAFDADKLEGSLTMRFAAEGETFRGIGMKETIALKSNQVILTDSKKIIAIYPYRDSDDTKVTMDTKNIHIVSCGVPRIDKNKVLEAYGLCARYLKEYAGGSPSDPAPYP</sequence>
<accession>D1YY11</accession>
<dbReference type="STRING" id="304371.MCP_1261"/>
<reference evidence="3" key="3">
    <citation type="journal article" date="2011" name="PLoS ONE">
        <title>Genome sequence of a mesophilic hydrogenotrophic methanogen Methanocella paludicola, the first cultivated representative of the order Methanocellales.</title>
        <authorList>
            <person name="Sakai S."/>
            <person name="Takaki Y."/>
            <person name="Shimamura S."/>
            <person name="Sekine M."/>
            <person name="Tajima T."/>
            <person name="Kosugi H."/>
            <person name="Ichikawa N."/>
            <person name="Tasumi E."/>
            <person name="Hiraki A.T."/>
            <person name="Shimizu A."/>
            <person name="Kato Y."/>
            <person name="Nishiko R."/>
            <person name="Mori K."/>
            <person name="Fujita N."/>
            <person name="Imachi H."/>
            <person name="Takai K."/>
        </authorList>
    </citation>
    <scope>NUCLEOTIDE SEQUENCE [LARGE SCALE GENOMIC DNA]</scope>
    <source>
        <strain evidence="3">DSM 17711 / JCM 13418 / NBRC 101707 / SANAE</strain>
    </source>
</reference>
<evidence type="ECO:0000313" key="3">
    <source>
        <dbReference type="Proteomes" id="UP000001882"/>
    </source>
</evidence>
<dbReference type="eggNOG" id="arCOG04250">
    <property type="taxonomic scope" value="Archaea"/>
</dbReference>
<name>D1YY11_METPS</name>
<dbReference type="InterPro" id="IPR020825">
    <property type="entry name" value="Phe-tRNA_synthase-like_B3/B4"/>
</dbReference>
<evidence type="ECO:0000259" key="1">
    <source>
        <dbReference type="SMART" id="SM00873"/>
    </source>
</evidence>
<dbReference type="PANTHER" id="PTHR39209:SF2">
    <property type="entry name" value="CYTOPLASMIC PROTEIN"/>
    <property type="match status" value="1"/>
</dbReference>
<dbReference type="GO" id="GO:0003723">
    <property type="term" value="F:RNA binding"/>
    <property type="evidence" value="ECO:0007669"/>
    <property type="project" value="InterPro"/>
</dbReference>
<dbReference type="SMART" id="SM00873">
    <property type="entry name" value="B3_4"/>
    <property type="match status" value="1"/>
</dbReference>
<organism evidence="2 3">
    <name type="scientific">Methanocella paludicola (strain DSM 17711 / JCM 13418 / NBRC 101707 / SANAE)</name>
    <dbReference type="NCBI Taxonomy" id="304371"/>
    <lineage>
        <taxon>Archaea</taxon>
        <taxon>Methanobacteriati</taxon>
        <taxon>Methanobacteriota</taxon>
        <taxon>Stenosarchaea group</taxon>
        <taxon>Methanomicrobia</taxon>
        <taxon>Methanocellales</taxon>
        <taxon>Methanocellaceae</taxon>
        <taxon>Methanocella</taxon>
    </lineage>
</organism>
<keyword evidence="3" id="KW-1185">Reference proteome</keyword>
<dbReference type="KEGG" id="mpd:MCP_1261"/>
<protein>
    <recommendedName>
        <fullName evidence="1">B3/B4 tRNA-binding domain-containing protein</fullName>
    </recommendedName>
</protein>
<feature type="domain" description="B3/B4 tRNA-binding" evidence="1">
    <location>
        <begin position="66"/>
        <end position="218"/>
    </location>
</feature>